<gene>
    <name evidence="5" type="ORF">NE632_06545</name>
</gene>
<dbReference type="Proteomes" id="UP001206236">
    <property type="component" value="Unassembled WGS sequence"/>
</dbReference>
<evidence type="ECO:0000259" key="4">
    <source>
        <dbReference type="Pfam" id="PF01420"/>
    </source>
</evidence>
<dbReference type="SUPFAM" id="SSF116734">
    <property type="entry name" value="DNA methylase specificity domain"/>
    <property type="match status" value="1"/>
</dbReference>
<keyword evidence="2" id="KW-0680">Restriction system</keyword>
<dbReference type="EC" id="3.1.21.-" evidence="5"/>
<organism evidence="5 6">
    <name type="scientific">Ruminococcus bicirculans</name>
    <name type="common">ex Wegman et al. 2014</name>
    <dbReference type="NCBI Taxonomy" id="1160721"/>
    <lineage>
        <taxon>Bacteria</taxon>
        <taxon>Bacillati</taxon>
        <taxon>Bacillota</taxon>
        <taxon>Clostridia</taxon>
        <taxon>Eubacteriales</taxon>
        <taxon>Oscillospiraceae</taxon>
        <taxon>Ruminococcus</taxon>
    </lineage>
</organism>
<proteinExistence type="inferred from homology"/>
<dbReference type="Pfam" id="PF01420">
    <property type="entry name" value="Methylase_S"/>
    <property type="match status" value="1"/>
</dbReference>
<dbReference type="RefSeq" id="WP_256321948.1">
    <property type="nucleotide sequence ID" value="NZ_DAVZMI010000095.1"/>
</dbReference>
<dbReference type="InterPro" id="IPR000055">
    <property type="entry name" value="Restrct_endonuc_typeI_TRD"/>
</dbReference>
<dbReference type="GO" id="GO:0009307">
    <property type="term" value="P:DNA restriction-modification system"/>
    <property type="evidence" value="ECO:0007669"/>
    <property type="project" value="UniProtKB-KW"/>
</dbReference>
<evidence type="ECO:0000313" key="5">
    <source>
        <dbReference type="EMBL" id="MCQ5152964.1"/>
    </source>
</evidence>
<name>A0AAW5KM22_9FIRM</name>
<evidence type="ECO:0000256" key="2">
    <source>
        <dbReference type="ARBA" id="ARBA00022747"/>
    </source>
</evidence>
<dbReference type="GO" id="GO:0004519">
    <property type="term" value="F:endonuclease activity"/>
    <property type="evidence" value="ECO:0007669"/>
    <property type="project" value="UniProtKB-KW"/>
</dbReference>
<dbReference type="AlphaFoldDB" id="A0AAW5KM22"/>
<dbReference type="PANTHER" id="PTHR30408">
    <property type="entry name" value="TYPE-1 RESTRICTION ENZYME ECOKI SPECIFICITY PROTEIN"/>
    <property type="match status" value="1"/>
</dbReference>
<keyword evidence="3" id="KW-0238">DNA-binding</keyword>
<protein>
    <submittedName>
        <fullName evidence="5">Restriction endonuclease subunit S</fullName>
        <ecNumber evidence="5">3.1.21.-</ecNumber>
    </submittedName>
</protein>
<comment type="caution">
    <text evidence="5">The sequence shown here is derived from an EMBL/GenBank/DDBJ whole genome shotgun (WGS) entry which is preliminary data.</text>
</comment>
<sequence length="189" mass="21601">MNVNTVNFGDIIKEISHGLMAESYISDNEFTKPCEYLRLVDIDDGVIAENCIEIVYDSKRFEKYAIKDGDVILSTTDKNFKVVCAGDMGDRKLLVSPTLIRIGLDKEKADPYYIAAYLSSAEGKSMLDGCRSGKVLRILHTKGLKECEIPLPTMEEQREIGEKYRHRLHEIRRLKADIEGLYEDIEMMR</sequence>
<dbReference type="InterPro" id="IPR044946">
    <property type="entry name" value="Restrct_endonuc_typeI_TRD_sf"/>
</dbReference>
<dbReference type="InterPro" id="IPR052021">
    <property type="entry name" value="Type-I_RS_S_subunit"/>
</dbReference>
<dbReference type="GO" id="GO:0016787">
    <property type="term" value="F:hydrolase activity"/>
    <property type="evidence" value="ECO:0007669"/>
    <property type="project" value="UniProtKB-KW"/>
</dbReference>
<evidence type="ECO:0000256" key="1">
    <source>
        <dbReference type="ARBA" id="ARBA00010923"/>
    </source>
</evidence>
<dbReference type="Gene3D" id="3.90.220.20">
    <property type="entry name" value="DNA methylase specificity domains"/>
    <property type="match status" value="1"/>
</dbReference>
<comment type="similarity">
    <text evidence="1">Belongs to the type-I restriction system S methylase family.</text>
</comment>
<dbReference type="GO" id="GO:0003677">
    <property type="term" value="F:DNA binding"/>
    <property type="evidence" value="ECO:0007669"/>
    <property type="project" value="UniProtKB-KW"/>
</dbReference>
<dbReference type="PANTHER" id="PTHR30408:SF12">
    <property type="entry name" value="TYPE I RESTRICTION ENZYME MJAVIII SPECIFICITY SUBUNIT"/>
    <property type="match status" value="1"/>
</dbReference>
<reference evidence="5" key="1">
    <citation type="submission" date="2022-06" db="EMBL/GenBank/DDBJ databases">
        <title>Isolation of gut microbiota from human fecal samples.</title>
        <authorList>
            <person name="Pamer E.G."/>
            <person name="Barat B."/>
            <person name="Waligurski E."/>
            <person name="Medina S."/>
            <person name="Paddock L."/>
            <person name="Mostad J."/>
        </authorList>
    </citation>
    <scope>NUCLEOTIDE SEQUENCE</scope>
    <source>
        <strain evidence="5">DFI.5.57</strain>
    </source>
</reference>
<accession>A0AAW5KM22</accession>
<keyword evidence="5" id="KW-0378">Hydrolase</keyword>
<dbReference type="EMBL" id="JANGCN010000011">
    <property type="protein sequence ID" value="MCQ5152964.1"/>
    <property type="molecule type" value="Genomic_DNA"/>
</dbReference>
<feature type="domain" description="Type I restriction modification DNA specificity" evidence="4">
    <location>
        <begin position="58"/>
        <end position="162"/>
    </location>
</feature>
<keyword evidence="5" id="KW-0540">Nuclease</keyword>
<evidence type="ECO:0000313" key="6">
    <source>
        <dbReference type="Proteomes" id="UP001206236"/>
    </source>
</evidence>
<keyword evidence="5" id="KW-0255">Endonuclease</keyword>
<evidence type="ECO:0000256" key="3">
    <source>
        <dbReference type="ARBA" id="ARBA00023125"/>
    </source>
</evidence>